<keyword evidence="1" id="KW-1133">Transmembrane helix</keyword>
<keyword evidence="4" id="KW-1185">Reference proteome</keyword>
<reference evidence="3" key="1">
    <citation type="submission" date="2021-03" db="EMBL/GenBank/DDBJ databases">
        <title>Revisited historic fungal species revealed as producer of novel bioactive compounds through whole genome sequencing and comparative genomics.</title>
        <authorList>
            <person name="Vignolle G.A."/>
            <person name="Hochenegger N."/>
            <person name="Mach R.L."/>
            <person name="Mach-Aigner A.R."/>
            <person name="Javad Rahimi M."/>
            <person name="Salim K.A."/>
            <person name="Chan C.M."/>
            <person name="Lim L.B.L."/>
            <person name="Cai F."/>
            <person name="Druzhinina I.S."/>
            <person name="U'Ren J.M."/>
            <person name="Derntl C."/>
        </authorList>
    </citation>
    <scope>NUCLEOTIDE SEQUENCE</scope>
    <source>
        <strain evidence="3">TUCIM 5799</strain>
    </source>
</reference>
<dbReference type="AlphaFoldDB" id="A0A9P9WHB1"/>
<evidence type="ECO:0000313" key="4">
    <source>
        <dbReference type="Proteomes" id="UP000829685"/>
    </source>
</evidence>
<evidence type="ECO:0000256" key="1">
    <source>
        <dbReference type="SAM" id="Phobius"/>
    </source>
</evidence>
<keyword evidence="1" id="KW-0812">Transmembrane</keyword>
<feature type="domain" description="Glycosyl transferase CAP10" evidence="2">
    <location>
        <begin position="522"/>
        <end position="812"/>
    </location>
</feature>
<accession>A0A9P9WHB1</accession>
<dbReference type="SMART" id="SM00672">
    <property type="entry name" value="CAP10"/>
    <property type="match status" value="1"/>
</dbReference>
<dbReference type="InterPro" id="IPR006598">
    <property type="entry name" value="CAP10"/>
</dbReference>
<dbReference type="Proteomes" id="UP000829685">
    <property type="component" value="Unassembled WGS sequence"/>
</dbReference>
<name>A0A9P9WHB1_9PEZI</name>
<feature type="transmembrane region" description="Helical" evidence="1">
    <location>
        <begin position="112"/>
        <end position="135"/>
    </location>
</feature>
<keyword evidence="1" id="KW-0472">Membrane</keyword>
<dbReference type="InterPro" id="IPR051091">
    <property type="entry name" value="O-Glucosyltr/Glycosyltrsf_90"/>
</dbReference>
<evidence type="ECO:0000313" key="3">
    <source>
        <dbReference type="EMBL" id="KAI1863590.1"/>
    </source>
</evidence>
<comment type="caution">
    <text evidence="3">The sequence shown here is derived from an EMBL/GenBank/DDBJ whole genome shotgun (WGS) entry which is preliminary data.</text>
</comment>
<gene>
    <name evidence="3" type="ORF">JX265_008807</name>
</gene>
<feature type="transmembrane region" description="Helical" evidence="1">
    <location>
        <begin position="141"/>
        <end position="159"/>
    </location>
</feature>
<protein>
    <recommendedName>
        <fullName evidence="2">Glycosyl transferase CAP10 domain-containing protein</fullName>
    </recommendedName>
</protein>
<dbReference type="PANTHER" id="PTHR12203:SF61">
    <property type="entry name" value="CAPSULE PROTEIN"/>
    <property type="match status" value="1"/>
</dbReference>
<evidence type="ECO:0000259" key="2">
    <source>
        <dbReference type="SMART" id="SM00672"/>
    </source>
</evidence>
<feature type="transmembrane region" description="Helical" evidence="1">
    <location>
        <begin position="180"/>
        <end position="199"/>
    </location>
</feature>
<sequence length="817" mass="92011">MWAPQTGSIDVATSAGAALACTALTQFVHSRRALNRADDGTVLKATVPISPRAQSTSFKALWLVSGSIVCASCLRAEYDVLQYFPALTPILLAIQIHQGSERAAPSNSNPRWCVYISDTVSGTSAVALFAILSLTDWDYRKAFLSLIYLAAYLIIYVALTPRAPQGSRIPRLDIDSAIGPLSSFTASILGFILAVETIVSGLPAINLGYTLLSAFAKSLSWFFTIQTARLTSWHIAPAIGTFAIISTLDPFKQTSSFQAASHVAASVVSLGQVIHALPRQERGRLALWTFSLFAIIPYAANLHAIRTAESIVRETARSGNHPVEKLIGEARTDFHHLLQKQSQNYTAAETEYRRRYGIEPPAGFEAWYDFAVSHQSPIIDDYDTIYASVSPFWKRSGVEIARIMVEVQDALDSELWLCQFTSENAKTHCTHPYRVFDRHTGSMFESLLANLPGVIPDVKFLVNHLDEPRVLIPPGSRRNNPPSSHAQVALADMSRQSTWDAITKFCDSNPQDEFSRDRYNAKTPSLQFVAHPASDKDLCQHPQNRNTHGLFMSPTSFRLIEGLVPVLSTGSPSTMGDILFPSPAYMESEFQYDATNDIEWDRKRSTLYWAGSNTGAYASDNQWRQYHRQRFVAVAQNLERRTHYYLREVAGAITSVKSSFLNTRLFDVSFTRIFQCQWKYCRDQSSYFNIKSWADKDEAFRFQLVFDMDGNGISGRYYKLLASRSAPLKQTLLREWHDERLVPWVHYIPVSQSMDELPELVLYLTSTDSGQKRAMEIAEQGREWFSKAFREVDRTIYVYRLLLELARLQDPAREAIK</sequence>
<proteinExistence type="predicted"/>
<dbReference type="Pfam" id="PF05686">
    <property type="entry name" value="Glyco_transf_90"/>
    <property type="match status" value="1"/>
</dbReference>
<dbReference type="PANTHER" id="PTHR12203">
    <property type="entry name" value="KDEL LYS-ASP-GLU-LEU CONTAINING - RELATED"/>
    <property type="match status" value="1"/>
</dbReference>
<organism evidence="3 4">
    <name type="scientific">Neoarthrinium moseri</name>
    <dbReference type="NCBI Taxonomy" id="1658444"/>
    <lineage>
        <taxon>Eukaryota</taxon>
        <taxon>Fungi</taxon>
        <taxon>Dikarya</taxon>
        <taxon>Ascomycota</taxon>
        <taxon>Pezizomycotina</taxon>
        <taxon>Sordariomycetes</taxon>
        <taxon>Xylariomycetidae</taxon>
        <taxon>Amphisphaeriales</taxon>
        <taxon>Apiosporaceae</taxon>
        <taxon>Neoarthrinium</taxon>
    </lineage>
</organism>
<dbReference type="EMBL" id="JAFIMR010000025">
    <property type="protein sequence ID" value="KAI1863590.1"/>
    <property type="molecule type" value="Genomic_DNA"/>
</dbReference>